<sequence length="78" mass="9239">MVHKNPAEREYLDKKQLADYFGMSERTINHFLKKGLPHFRVGRKALRFKRTEADVWFERFRADEANAVDKLVAEVMGQ</sequence>
<name>A0A9W6FWK7_9BACT</name>
<accession>A0A9W6FWK7</accession>
<dbReference type="AlphaFoldDB" id="A0A9W6FWK7"/>
<protein>
    <recommendedName>
        <fullName evidence="3">Helix-turn-helix domain-containing protein</fullName>
    </recommendedName>
</protein>
<proteinExistence type="predicted"/>
<dbReference type="EMBL" id="BSDR01000001">
    <property type="protein sequence ID" value="GLI36174.1"/>
    <property type="molecule type" value="Genomic_DNA"/>
</dbReference>
<keyword evidence="2" id="KW-1185">Reference proteome</keyword>
<dbReference type="InterPro" id="IPR036388">
    <property type="entry name" value="WH-like_DNA-bd_sf"/>
</dbReference>
<dbReference type="InterPro" id="IPR009061">
    <property type="entry name" value="DNA-bd_dom_put_sf"/>
</dbReference>
<organism evidence="1 2">
    <name type="scientific">Desulforhabdus amnigena</name>
    <dbReference type="NCBI Taxonomy" id="40218"/>
    <lineage>
        <taxon>Bacteria</taxon>
        <taxon>Pseudomonadati</taxon>
        <taxon>Thermodesulfobacteriota</taxon>
        <taxon>Syntrophobacteria</taxon>
        <taxon>Syntrophobacterales</taxon>
        <taxon>Syntrophobacteraceae</taxon>
        <taxon>Desulforhabdus</taxon>
    </lineage>
</organism>
<reference evidence="1" key="1">
    <citation type="submission" date="2022-12" db="EMBL/GenBank/DDBJ databases">
        <title>Reference genome sequencing for broad-spectrum identification of bacterial and archaeal isolates by mass spectrometry.</title>
        <authorList>
            <person name="Sekiguchi Y."/>
            <person name="Tourlousse D.M."/>
        </authorList>
    </citation>
    <scope>NUCLEOTIDE SEQUENCE</scope>
    <source>
        <strain evidence="1">ASRB1</strain>
    </source>
</reference>
<dbReference type="RefSeq" id="WP_281796393.1">
    <property type="nucleotide sequence ID" value="NZ_BSDR01000001.1"/>
</dbReference>
<evidence type="ECO:0000313" key="1">
    <source>
        <dbReference type="EMBL" id="GLI36174.1"/>
    </source>
</evidence>
<evidence type="ECO:0008006" key="3">
    <source>
        <dbReference type="Google" id="ProtNLM"/>
    </source>
</evidence>
<dbReference type="SUPFAM" id="SSF46955">
    <property type="entry name" value="Putative DNA-binding domain"/>
    <property type="match status" value="1"/>
</dbReference>
<dbReference type="Gene3D" id="1.10.10.10">
    <property type="entry name" value="Winged helix-like DNA-binding domain superfamily/Winged helix DNA-binding domain"/>
    <property type="match status" value="1"/>
</dbReference>
<dbReference type="Proteomes" id="UP001144372">
    <property type="component" value="Unassembled WGS sequence"/>
</dbReference>
<gene>
    <name evidence="1" type="ORF">DAMNIGENAA_36070</name>
</gene>
<evidence type="ECO:0000313" key="2">
    <source>
        <dbReference type="Proteomes" id="UP001144372"/>
    </source>
</evidence>
<comment type="caution">
    <text evidence="1">The sequence shown here is derived from an EMBL/GenBank/DDBJ whole genome shotgun (WGS) entry which is preliminary data.</text>
</comment>